<protein>
    <submittedName>
        <fullName evidence="2">DNA-directed RNA polymerase subunit</fullName>
    </submittedName>
</protein>
<evidence type="ECO:0000313" key="1">
    <source>
        <dbReference type="Proteomes" id="UP000887580"/>
    </source>
</evidence>
<name>A0AC35F5W5_9BILA</name>
<proteinExistence type="predicted"/>
<organism evidence="1 2">
    <name type="scientific">Panagrolaimus sp. PS1159</name>
    <dbReference type="NCBI Taxonomy" id="55785"/>
    <lineage>
        <taxon>Eukaryota</taxon>
        <taxon>Metazoa</taxon>
        <taxon>Ecdysozoa</taxon>
        <taxon>Nematoda</taxon>
        <taxon>Chromadorea</taxon>
        <taxon>Rhabditida</taxon>
        <taxon>Tylenchina</taxon>
        <taxon>Panagrolaimomorpha</taxon>
        <taxon>Panagrolaimoidea</taxon>
        <taxon>Panagrolaimidae</taxon>
        <taxon>Panagrolaimus</taxon>
    </lineage>
</organism>
<reference evidence="2" key="1">
    <citation type="submission" date="2022-11" db="UniProtKB">
        <authorList>
            <consortium name="WormBaseParasite"/>
        </authorList>
    </citation>
    <scope>IDENTIFICATION</scope>
</reference>
<accession>A0AC35F5W5</accession>
<dbReference type="WBParaSite" id="PS1159_v2.g14207.t1">
    <property type="protein sequence ID" value="PS1159_v2.g14207.t1"/>
    <property type="gene ID" value="PS1159_v2.g14207"/>
</dbReference>
<evidence type="ECO:0000313" key="2">
    <source>
        <dbReference type="WBParaSite" id="PS1159_v2.g14207.t1"/>
    </source>
</evidence>
<sequence length="1406" mass="156547">MQKETIQLPDTSKQITAVRFIAGGAQFIKDTSQLEIFNNKLYEDIDGKHGPAPFGPLDLRLGTSLRTNNCQTCGQNMVECIGHFGHIDLEVPVFHIGFFRLTIKLLQCVCKECGATLLSGQTKQKLLAQISSPNLDYLKRKALHKKIVEMSKKISNCPECDASNGVVKKASGSVMKIAHAKYLNSTQVNIFVNENPENSSSLLNMKYELLNPEVVLNIFQRIRREDYGLVMVRNDKYMNPCDLLVTRIAVPPVCIRPSVVTDFRAGSNEDDITMKLTEIMLINDVIKKHKKDGAATKTLTETWDHLQIQCALYINSELNGLPLEMQPKKFIRSFTQRLKGKQGRFRGNLSGKRVDFSGRTVISPDPNLKIDQVGVPVQVAKILTFPEVVNKCNIEKLRQLVINGDENHPGATHIVEGTSGRKKFLKYGDRKSAADNLRLGDVVERHLQDNDIVLFNRQPSLHKISIMAHRAKVMPHRTFRFNECACTPYNADFDGDEMNLHLPQTYEAKAEAAVLMGLKYNLITPRSGEPLIAAIQDFISAGYLMTLKDTFLQKVQVMRLAAALMDRSEKHQQRLVIPKPAIISPIPMWTGKQIVELILNPYRKPDCVINLTTKNKSYSKNEEFCPKDGYIIIRKNKLLAGCLDKTLLGSGSKTSIFYTLLRDVSEDAAIEGMWRLARMSPVFMSMRGMTLGIGDVKPTQGVNNDKAELLQQGYSKVDTYISEFNDGTLKPSPGRTPRETLESLILRELSAIRDYCGSSCLNNLPSHNSPLTMAVCGSKGSFINVSQMIACVGQQAISGNRPADGFPGRSLPLFDFYDDSPVAKGFVENSFFTGLIPAEFFFHTMAGREGLVDTAVKTAETGYMQRRLVKCLEDLASNYDGTVRTSTGEIVQFIFGEDGLDPACMEAKSGAVVDFEHVLEHIKAMKPYETEEPRNLEAMIALIDIEIKKQSKILPMKFLMDLKEFIFKKITVASEEAKRIHMIRESDVEHIKKYKGENQAEYVARKAMTATQLGEFVDLCLSKARRAVIEPGTAVGAIAATSIGEPSTQMTLKTFHFAGVASMNITQGVPRIKEIINAVRQISTPVISVELSDPTDEVLARRVKARIEKTTLGEVSKHIEQVFMPDDCFVEILLDAKRILLLQLEVTPETIAHSIATAKLPVIVKPSQVEIINSTLIVVRPPQQTAKMSFTLAMHYLKYHLASVVIKGLPNVQRCLIHADEKTGKTYKLLAEGTDFKQVMAIPNVNTSRTTFNNALVIAEVLGIEAARKSIIDEITATMESHGITLDQRHIMLLADLMTFKGEVLGITRNGLVKMKESVFLLASFERTTDHLYEAAFYGQKDKISGVSECIITGNPISIGTGMFKILTQGKKERTQSSRAKNLFERLPIAKLGVNSSHEELSALIC</sequence>
<dbReference type="Proteomes" id="UP000887580">
    <property type="component" value="Unplaced"/>
</dbReference>